<feature type="compositionally biased region" description="Basic and acidic residues" evidence="1">
    <location>
        <begin position="16"/>
        <end position="26"/>
    </location>
</feature>
<evidence type="ECO:0000256" key="1">
    <source>
        <dbReference type="SAM" id="MobiDB-lite"/>
    </source>
</evidence>
<dbReference type="Pfam" id="PF23030">
    <property type="entry name" value="SCAF11-like_C"/>
    <property type="match status" value="1"/>
</dbReference>
<organism evidence="3 4">
    <name type="scientific">Gadus morhua</name>
    <name type="common">Atlantic cod</name>
    <dbReference type="NCBI Taxonomy" id="8049"/>
    <lineage>
        <taxon>Eukaryota</taxon>
        <taxon>Metazoa</taxon>
        <taxon>Chordata</taxon>
        <taxon>Craniata</taxon>
        <taxon>Vertebrata</taxon>
        <taxon>Euteleostomi</taxon>
        <taxon>Actinopterygii</taxon>
        <taxon>Neopterygii</taxon>
        <taxon>Teleostei</taxon>
        <taxon>Neoteleostei</taxon>
        <taxon>Acanthomorphata</taxon>
        <taxon>Zeiogadaria</taxon>
        <taxon>Gadariae</taxon>
        <taxon>Gadiformes</taxon>
        <taxon>Gadoidei</taxon>
        <taxon>Gadidae</taxon>
        <taxon>Gadus</taxon>
    </lineage>
</organism>
<dbReference type="PANTHER" id="PTHR47048:SF1">
    <property type="entry name" value="PROTEIN SCAF11"/>
    <property type="match status" value="1"/>
</dbReference>
<dbReference type="InterPro" id="IPR057031">
    <property type="entry name" value="SFR19-like_C"/>
</dbReference>
<feature type="domain" description="SFR19-like C-terminal" evidence="2">
    <location>
        <begin position="24"/>
        <end position="54"/>
    </location>
</feature>
<evidence type="ECO:0000313" key="3">
    <source>
        <dbReference type="Ensembl" id="ENSGMOP00000025110.1"/>
    </source>
</evidence>
<feature type="region of interest" description="Disordered" evidence="1">
    <location>
        <begin position="1"/>
        <end position="90"/>
    </location>
</feature>
<dbReference type="AlphaFoldDB" id="A0A8C5A0M5"/>
<accession>A0A8C5A0M5</accession>
<name>A0A8C5A0M5_GADMO</name>
<protein>
    <recommendedName>
        <fullName evidence="2">SFR19-like C-terminal domain-containing protein</fullName>
    </recommendedName>
</protein>
<reference evidence="3" key="2">
    <citation type="submission" date="2025-09" db="UniProtKB">
        <authorList>
            <consortium name="Ensembl"/>
        </authorList>
    </citation>
    <scope>IDENTIFICATION</scope>
</reference>
<dbReference type="GO" id="GO:0000245">
    <property type="term" value="P:spliceosomal complex assembly"/>
    <property type="evidence" value="ECO:0007669"/>
    <property type="project" value="TreeGrafter"/>
</dbReference>
<sequence length="90" mass="9611">LPEEGDHQGRVQGDSQESRGEGHRSGEVNSSKVANLVKAYVDKYKHEAKKKNTREPMHPSQTGCSGPPRRPRQPRGPGRGGGGAGGPVPF</sequence>
<reference evidence="3" key="1">
    <citation type="submission" date="2025-08" db="UniProtKB">
        <authorList>
            <consortium name="Ensembl"/>
        </authorList>
    </citation>
    <scope>IDENTIFICATION</scope>
</reference>
<feature type="compositionally biased region" description="Gly residues" evidence="1">
    <location>
        <begin position="77"/>
        <end position="90"/>
    </location>
</feature>
<dbReference type="PANTHER" id="PTHR47048">
    <property type="entry name" value="PROTEIN SCAF11"/>
    <property type="match status" value="1"/>
</dbReference>
<dbReference type="Ensembl" id="ENSGMOT00000049551.1">
    <property type="protein sequence ID" value="ENSGMOP00000025110.1"/>
    <property type="gene ID" value="ENSGMOG00000034412.1"/>
</dbReference>
<dbReference type="Proteomes" id="UP000694546">
    <property type="component" value="Chromosome 4"/>
</dbReference>
<evidence type="ECO:0000259" key="2">
    <source>
        <dbReference type="Pfam" id="PF23030"/>
    </source>
</evidence>
<keyword evidence="4" id="KW-1185">Reference proteome</keyword>
<evidence type="ECO:0000313" key="4">
    <source>
        <dbReference type="Proteomes" id="UP000694546"/>
    </source>
</evidence>
<proteinExistence type="predicted"/>
<dbReference type="GO" id="GO:0003723">
    <property type="term" value="F:RNA binding"/>
    <property type="evidence" value="ECO:0007669"/>
    <property type="project" value="TreeGrafter"/>
</dbReference>